<protein>
    <submittedName>
        <fullName evidence="2">Ketosteroid isomerase homolog</fullName>
    </submittedName>
</protein>
<organism evidence="2 3">
    <name type="scientific">Flagellimonas pacifica</name>
    <dbReference type="NCBI Taxonomy" id="1247520"/>
    <lineage>
        <taxon>Bacteria</taxon>
        <taxon>Pseudomonadati</taxon>
        <taxon>Bacteroidota</taxon>
        <taxon>Flavobacteriia</taxon>
        <taxon>Flavobacteriales</taxon>
        <taxon>Flavobacteriaceae</taxon>
        <taxon>Flagellimonas</taxon>
    </lineage>
</organism>
<evidence type="ECO:0000313" key="2">
    <source>
        <dbReference type="EMBL" id="SNZ00222.1"/>
    </source>
</evidence>
<keyword evidence="3" id="KW-1185">Reference proteome</keyword>
<proteinExistence type="predicted"/>
<dbReference type="Gene3D" id="3.10.450.50">
    <property type="match status" value="1"/>
</dbReference>
<evidence type="ECO:0000259" key="1">
    <source>
        <dbReference type="Pfam" id="PF14534"/>
    </source>
</evidence>
<dbReference type="GO" id="GO:0016853">
    <property type="term" value="F:isomerase activity"/>
    <property type="evidence" value="ECO:0007669"/>
    <property type="project" value="UniProtKB-KW"/>
</dbReference>
<reference evidence="3" key="1">
    <citation type="submission" date="2017-09" db="EMBL/GenBank/DDBJ databases">
        <authorList>
            <person name="Varghese N."/>
            <person name="Submissions S."/>
        </authorList>
    </citation>
    <scope>NUCLEOTIDE SEQUENCE [LARGE SCALE GENOMIC DNA]</scope>
    <source>
        <strain evidence="3">DSM 25885</strain>
    </source>
</reference>
<dbReference type="EMBL" id="OBEH01000003">
    <property type="protein sequence ID" value="SNZ00222.1"/>
    <property type="molecule type" value="Genomic_DNA"/>
</dbReference>
<dbReference type="InterPro" id="IPR027843">
    <property type="entry name" value="DUF4440"/>
</dbReference>
<dbReference type="RefSeq" id="WP_097045711.1">
    <property type="nucleotide sequence ID" value="NZ_OBEH01000003.1"/>
</dbReference>
<dbReference type="AlphaFoldDB" id="A0A285MSS0"/>
<name>A0A285MSS0_9FLAO</name>
<dbReference type="InterPro" id="IPR032710">
    <property type="entry name" value="NTF2-like_dom_sf"/>
</dbReference>
<keyword evidence="2" id="KW-0413">Isomerase</keyword>
<evidence type="ECO:0000313" key="3">
    <source>
        <dbReference type="Proteomes" id="UP000219048"/>
    </source>
</evidence>
<dbReference type="Proteomes" id="UP000219048">
    <property type="component" value="Unassembled WGS sequence"/>
</dbReference>
<dbReference type="Pfam" id="PF14534">
    <property type="entry name" value="DUF4440"/>
    <property type="match status" value="1"/>
</dbReference>
<dbReference type="OrthoDB" id="6491893at2"/>
<feature type="domain" description="DUF4440" evidence="1">
    <location>
        <begin position="35"/>
        <end position="152"/>
    </location>
</feature>
<accession>A0A285MSS0</accession>
<dbReference type="SUPFAM" id="SSF54427">
    <property type="entry name" value="NTF2-like"/>
    <property type="match status" value="1"/>
</dbReference>
<sequence>MKNRILNILLFSIVLLTFNSCKNTNENETSDIHDIKQMMQDYRQAWRNGDSTSVLDKLTTEIILFQPGKTEKPILSKNNVSGFWFPKSDIKYPIIQYEVENEEIVSSGNIAYYQGLSKLTWCTLENNIGHDTTQSISEFTNILKKEGGKWKIHRIMYNLKDSKYNR</sequence>
<gene>
    <name evidence="2" type="ORF">SAMN06265377_2042</name>
</gene>